<feature type="region of interest" description="Disordered" evidence="2">
    <location>
        <begin position="164"/>
        <end position="183"/>
    </location>
</feature>
<sequence>MSSSASSLPPHLNLPSAYPHNSPKSHSRASPTNSPQTGTSPRSSPRGSTGMLDFEGVIRLHGGDLKKALESVVSERNKLLAQNTQLWKLIEKQRSQCAQFASDNDHLRQDRERANSRLTAAGLEPVGPFRKLNSSSSATGLGIRADVPQIRRNRPDREDVPVIAEQEEGKGLASPPEVQPTGLLPSAILDHNLRKESQIGLPPDPSSFVPFADSPQSTSHSTHSTHSLPTPFHSAEPSPQFPTSPRMAGREDGGVIPPPSSKALAASVAASSPLTQSSARPTIPQPATGEHSLDFIEKLPSPNPVSISGPLQSPPQSVRSETMSRSFSVSEATLISSSTPDKAARPSIDSSVSIPPTHDITPRQSIDQTPQPKRQQSYSTERPQLPTLSTRPLSPSLLPHARITIPSSTIFPNSSGREVLCFIVEITIRPPNAQPITWNVAKLFSAFIDLDAKIKVTANKSRKEWKQIVAPLPESKSWKDFAPSKIDQRKTALEAYLQSLLVAPFSDKSDLCHFLSTNPVQAKRNDARKEGYLTKKGKNFGGWKTRYFVLDGPVMEYYESRGGNHLGSIVITNAQIGRQNRSVDSSDERHLRHAFLIIEAGKKGTTHRHVLCAESDTERDRWVDILVKHVDPEAMPSPQPLPTTAVVSTPAALAAPIAPAAQSSAVPANTTATNQNQVVPGLRRKPSQLRKQSKDVVVTSSRPLSSMAKDSKFIDAPLPSIYNNMESHLATQNQSPVACSPTQSFTPQAVQSPIEEHASSQPMPPRKAPGPVQSHRQPWGSDSCIVQGISPSSNVPFLTSGPTPRANERQNVIPSRPSVSLSSHNLLNTPSTLSLGVTSPIVEKERDKKAKSRGFWGFGRSTDKVTKPVFGVPLTDSLAVANIGGLPAIVFRCIEYLEAKKAEDEEGIYRLSGSSAVIKGLKEKFDDQGDIKLLAAGEHWDPHAIGGLLKTFLRDLPTSLLTRELQTQFLTVTDIVEPSDRIAELARLVSELPRPNYALLRALVAHLILIVQNSARNKMTLRNIGIVFSPTLGIPAGIFSEMITNFGPIFDDEVETLDTRAEHDSGTRSVQFENADETMKRKRNSMLYQAGEADEMLQLSERHLNATNEDSQSVSSSDDHASEYHSSDINHSNSAYVPVAGHQERAAIQKRG</sequence>
<feature type="compositionally biased region" description="Low complexity" evidence="2">
    <location>
        <begin position="261"/>
        <end position="273"/>
    </location>
</feature>
<feature type="compositionally biased region" description="Low complexity" evidence="2">
    <location>
        <begin position="382"/>
        <end position="396"/>
    </location>
</feature>
<dbReference type="InterPro" id="IPR050729">
    <property type="entry name" value="Rho-GAP"/>
</dbReference>
<accession>A0A0D0TL78</accession>
<name>A0A0D0TL78_CRYGA</name>
<feature type="region of interest" description="Disordered" evidence="2">
    <location>
        <begin position="661"/>
        <end position="704"/>
    </location>
</feature>
<dbReference type="GO" id="GO:0005737">
    <property type="term" value="C:cytoplasm"/>
    <property type="evidence" value="ECO:0007669"/>
    <property type="project" value="TreeGrafter"/>
</dbReference>
<evidence type="ECO:0000256" key="1">
    <source>
        <dbReference type="ARBA" id="ARBA00022468"/>
    </source>
</evidence>
<evidence type="ECO:0000259" key="3">
    <source>
        <dbReference type="PROSITE" id="PS50003"/>
    </source>
</evidence>
<evidence type="ECO:0000259" key="4">
    <source>
        <dbReference type="PROSITE" id="PS50195"/>
    </source>
</evidence>
<dbReference type="Pfam" id="PF00620">
    <property type="entry name" value="RhoGAP"/>
    <property type="match status" value="1"/>
</dbReference>
<feature type="compositionally biased region" description="Polar residues" evidence="2">
    <location>
        <begin position="733"/>
        <end position="751"/>
    </location>
</feature>
<dbReference type="PANTHER" id="PTHR23176">
    <property type="entry name" value="RHO/RAC/CDC GTPASE-ACTIVATING PROTEIN"/>
    <property type="match status" value="1"/>
</dbReference>
<feature type="compositionally biased region" description="Basic and acidic residues" evidence="2">
    <location>
        <begin position="1142"/>
        <end position="1152"/>
    </location>
</feature>
<dbReference type="InterPro" id="IPR008936">
    <property type="entry name" value="Rho_GTPase_activation_prot"/>
</dbReference>
<dbReference type="InterPro" id="IPR001849">
    <property type="entry name" value="PH_domain"/>
</dbReference>
<dbReference type="OrthoDB" id="185175at2759"/>
<dbReference type="InterPro" id="IPR000198">
    <property type="entry name" value="RhoGAP_dom"/>
</dbReference>
<feature type="region of interest" description="Disordered" evidence="2">
    <location>
        <begin position="197"/>
        <end position="396"/>
    </location>
</feature>
<feature type="region of interest" description="Disordered" evidence="2">
    <location>
        <begin position="733"/>
        <end position="780"/>
    </location>
</feature>
<dbReference type="CDD" id="cd06093">
    <property type="entry name" value="PX_domain"/>
    <property type="match status" value="1"/>
</dbReference>
<evidence type="ECO:0000259" key="5">
    <source>
        <dbReference type="PROSITE" id="PS50238"/>
    </source>
</evidence>
<dbReference type="GO" id="GO:0035091">
    <property type="term" value="F:phosphatidylinositol binding"/>
    <property type="evidence" value="ECO:0007669"/>
    <property type="project" value="InterPro"/>
</dbReference>
<dbReference type="Gene3D" id="1.10.555.10">
    <property type="entry name" value="Rho GTPase activation protein"/>
    <property type="match status" value="1"/>
</dbReference>
<dbReference type="SMART" id="SM00324">
    <property type="entry name" value="RhoGAP"/>
    <property type="match status" value="1"/>
</dbReference>
<feature type="domain" description="PX" evidence="4">
    <location>
        <begin position="400"/>
        <end position="522"/>
    </location>
</feature>
<feature type="compositionally biased region" description="Polar residues" evidence="2">
    <location>
        <begin position="304"/>
        <end position="340"/>
    </location>
</feature>
<evidence type="ECO:0000256" key="2">
    <source>
        <dbReference type="SAM" id="MobiDB-lite"/>
    </source>
</evidence>
<feature type="compositionally biased region" description="Low complexity" evidence="2">
    <location>
        <begin position="214"/>
        <end position="234"/>
    </location>
</feature>
<reference evidence="6" key="1">
    <citation type="submission" date="2015-01" db="EMBL/GenBank/DDBJ databases">
        <title>The Genome Sequence of Cryptococcus gattii CA1280.</title>
        <authorList>
            <consortium name="The Broad Institute Genomics Platform"/>
            <person name="Cuomo C."/>
            <person name="Litvintseva A."/>
            <person name="Chen Y."/>
            <person name="Heitman J."/>
            <person name="Sun S."/>
            <person name="Springer D."/>
            <person name="Dromer F."/>
            <person name="Young S."/>
            <person name="Zeng Q."/>
            <person name="Gargeya S."/>
            <person name="Abouelleil A."/>
            <person name="Alvarado L."/>
            <person name="Chapman S.B."/>
            <person name="Gainer-Dewar J."/>
            <person name="Goldberg J."/>
            <person name="Griggs A."/>
            <person name="Gujja S."/>
            <person name="Hansen M."/>
            <person name="Howarth C."/>
            <person name="Imamovic A."/>
            <person name="Larimer J."/>
            <person name="Murphy C."/>
            <person name="Naylor J."/>
            <person name="Pearson M."/>
            <person name="Priest M."/>
            <person name="Roberts A."/>
            <person name="Saif S."/>
            <person name="Shea T."/>
            <person name="Sykes S."/>
            <person name="Wortman J."/>
            <person name="Nusbaum C."/>
            <person name="Birren B."/>
        </authorList>
    </citation>
    <scope>NUCLEOTIDE SEQUENCE [LARGE SCALE GENOMIC DNA]</scope>
    <source>
        <strain evidence="6">CA1280</strain>
    </source>
</reference>
<dbReference type="InterPro" id="IPR011993">
    <property type="entry name" value="PH-like_dom_sf"/>
</dbReference>
<dbReference type="Pfam" id="PF00169">
    <property type="entry name" value="PH"/>
    <property type="match status" value="1"/>
</dbReference>
<dbReference type="AlphaFoldDB" id="A0A0D0TL78"/>
<dbReference type="InterPro" id="IPR001683">
    <property type="entry name" value="PX_dom"/>
</dbReference>
<dbReference type="SUPFAM" id="SSF48350">
    <property type="entry name" value="GTPase activation domain, GAP"/>
    <property type="match status" value="1"/>
</dbReference>
<feature type="region of interest" description="Disordered" evidence="2">
    <location>
        <begin position="1"/>
        <end position="51"/>
    </location>
</feature>
<feature type="domain" description="Rho-GAP" evidence="5">
    <location>
        <begin position="872"/>
        <end position="1079"/>
    </location>
</feature>
<keyword evidence="1" id="KW-0343">GTPase activation</keyword>
<feature type="compositionally biased region" description="Polar residues" evidence="2">
    <location>
        <begin position="669"/>
        <end position="678"/>
    </location>
</feature>
<dbReference type="Gene3D" id="2.30.29.30">
    <property type="entry name" value="Pleckstrin-homology domain (PH domain)/Phosphotyrosine-binding domain (PTB)"/>
    <property type="match status" value="1"/>
</dbReference>
<feature type="domain" description="PH" evidence="3">
    <location>
        <begin position="526"/>
        <end position="631"/>
    </location>
</feature>
<dbReference type="EMBL" id="KN847981">
    <property type="protein sequence ID" value="KIR47302.1"/>
    <property type="molecule type" value="Genomic_DNA"/>
</dbReference>
<dbReference type="GO" id="GO:0005096">
    <property type="term" value="F:GTPase activator activity"/>
    <property type="evidence" value="ECO:0007669"/>
    <property type="project" value="UniProtKB-KW"/>
</dbReference>
<feature type="compositionally biased region" description="Basic and acidic residues" evidence="2">
    <location>
        <begin position="1117"/>
        <end position="1128"/>
    </location>
</feature>
<dbReference type="SUPFAM" id="SSF50729">
    <property type="entry name" value="PH domain-like"/>
    <property type="match status" value="1"/>
</dbReference>
<dbReference type="FunFam" id="2.30.29.30:FF:000431">
    <property type="entry name" value="Unplaced genomic scaffold supercont1.6, whole genome shotgun sequence"/>
    <property type="match status" value="1"/>
</dbReference>
<feature type="compositionally biased region" description="Polar residues" evidence="2">
    <location>
        <begin position="362"/>
        <end position="381"/>
    </location>
</feature>
<dbReference type="PROSITE" id="PS50003">
    <property type="entry name" value="PH_DOMAIN"/>
    <property type="match status" value="1"/>
</dbReference>
<dbReference type="GO" id="GO:0007165">
    <property type="term" value="P:signal transduction"/>
    <property type="evidence" value="ECO:0007669"/>
    <property type="project" value="InterPro"/>
</dbReference>
<gene>
    <name evidence="6" type="ORF">I312_03631</name>
</gene>
<protein>
    <submittedName>
        <fullName evidence="6">RalA-binding protein 1</fullName>
    </submittedName>
</protein>
<dbReference type="SUPFAM" id="SSF64268">
    <property type="entry name" value="PX domain"/>
    <property type="match status" value="1"/>
</dbReference>
<feature type="region of interest" description="Disordered" evidence="2">
    <location>
        <begin position="1107"/>
        <end position="1152"/>
    </location>
</feature>
<dbReference type="PROSITE" id="PS50195">
    <property type="entry name" value="PX"/>
    <property type="match status" value="1"/>
</dbReference>
<dbReference type="FunFam" id="1.10.555.10:FF:000049">
    <property type="entry name" value="Related to BEM3-GTPase-activating protein"/>
    <property type="match status" value="1"/>
</dbReference>
<dbReference type="SMART" id="SM00233">
    <property type="entry name" value="PH"/>
    <property type="match status" value="1"/>
</dbReference>
<dbReference type="HOGENOM" id="CLU_001762_0_0_1"/>
<evidence type="ECO:0000313" key="6">
    <source>
        <dbReference type="EMBL" id="KIR47302.1"/>
    </source>
</evidence>
<proteinExistence type="predicted"/>
<dbReference type="Gene3D" id="3.30.1520.10">
    <property type="entry name" value="Phox-like domain"/>
    <property type="match status" value="1"/>
</dbReference>
<dbReference type="FunFam" id="3.30.1520.10:FF:000067">
    <property type="entry name" value="Unplaced genomic scaffold supercont1.259, whole genome shotgun sequence"/>
    <property type="match status" value="1"/>
</dbReference>
<dbReference type="PROSITE" id="PS50238">
    <property type="entry name" value="RHOGAP"/>
    <property type="match status" value="1"/>
</dbReference>
<dbReference type="PANTHER" id="PTHR23176:SF129">
    <property type="entry name" value="RHO GTPASE ACTIVATING PROTEIN AT 16F, ISOFORM E-RELATED"/>
    <property type="match status" value="1"/>
</dbReference>
<organism evidence="6">
    <name type="scientific">Cryptococcus bacillisporus CA1280</name>
    <dbReference type="NCBI Taxonomy" id="1296109"/>
    <lineage>
        <taxon>Eukaryota</taxon>
        <taxon>Fungi</taxon>
        <taxon>Dikarya</taxon>
        <taxon>Basidiomycota</taxon>
        <taxon>Agaricomycotina</taxon>
        <taxon>Tremellomycetes</taxon>
        <taxon>Tremellales</taxon>
        <taxon>Cryptococcaceae</taxon>
        <taxon>Cryptococcus</taxon>
        <taxon>Cryptococcus gattii species complex</taxon>
    </lineage>
</organism>
<feature type="compositionally biased region" description="Polar residues" evidence="2">
    <location>
        <begin position="22"/>
        <end position="47"/>
    </location>
</feature>
<dbReference type="CDD" id="cd13277">
    <property type="entry name" value="PH_Bem3"/>
    <property type="match status" value="1"/>
</dbReference>
<dbReference type="InterPro" id="IPR036871">
    <property type="entry name" value="PX_dom_sf"/>
</dbReference>
<dbReference type="Pfam" id="PF00787">
    <property type="entry name" value="PX"/>
    <property type="match status" value="1"/>
</dbReference>